<dbReference type="PANTHER" id="PTHR34376">
    <property type="entry name" value="SERINE PROTEASE INHIBITOR, KAZAL-TYPE FAMILY PROTEIN"/>
    <property type="match status" value="1"/>
</dbReference>
<organism evidence="3 4">
    <name type="scientific">Erythroxylum novogranatense</name>
    <dbReference type="NCBI Taxonomy" id="1862640"/>
    <lineage>
        <taxon>Eukaryota</taxon>
        <taxon>Viridiplantae</taxon>
        <taxon>Streptophyta</taxon>
        <taxon>Embryophyta</taxon>
        <taxon>Tracheophyta</taxon>
        <taxon>Spermatophyta</taxon>
        <taxon>Magnoliopsida</taxon>
        <taxon>eudicotyledons</taxon>
        <taxon>Gunneridae</taxon>
        <taxon>Pentapetalae</taxon>
        <taxon>rosids</taxon>
        <taxon>fabids</taxon>
        <taxon>Malpighiales</taxon>
        <taxon>Erythroxylaceae</taxon>
        <taxon>Erythroxylum</taxon>
    </lineage>
</organism>
<evidence type="ECO:0008006" key="5">
    <source>
        <dbReference type="Google" id="ProtNLM"/>
    </source>
</evidence>
<dbReference type="PANTHER" id="PTHR34376:SF2">
    <property type="entry name" value="SERINE PROTEASE INHIBITOR, KAZAL-TYPE FAMILY PROTEIN"/>
    <property type="match status" value="1"/>
</dbReference>
<evidence type="ECO:0000256" key="2">
    <source>
        <dbReference type="SAM" id="SignalP"/>
    </source>
</evidence>
<evidence type="ECO:0000313" key="4">
    <source>
        <dbReference type="Proteomes" id="UP001159364"/>
    </source>
</evidence>
<evidence type="ECO:0000313" key="3">
    <source>
        <dbReference type="EMBL" id="KAJ8748448.1"/>
    </source>
</evidence>
<dbReference type="Proteomes" id="UP001159364">
    <property type="component" value="Linkage Group LG12"/>
</dbReference>
<keyword evidence="1" id="KW-0812">Transmembrane</keyword>
<feature type="transmembrane region" description="Helical" evidence="1">
    <location>
        <begin position="109"/>
        <end position="129"/>
    </location>
</feature>
<keyword evidence="1" id="KW-0472">Membrane</keyword>
<reference evidence="3 4" key="1">
    <citation type="submission" date="2021-09" db="EMBL/GenBank/DDBJ databases">
        <title>Genomic insights and catalytic innovation underlie evolution of tropane alkaloids biosynthesis.</title>
        <authorList>
            <person name="Wang Y.-J."/>
            <person name="Tian T."/>
            <person name="Huang J.-P."/>
            <person name="Huang S.-X."/>
        </authorList>
    </citation>
    <scope>NUCLEOTIDE SEQUENCE [LARGE SCALE GENOMIC DNA]</scope>
    <source>
        <strain evidence="3">KIB-2018</strain>
        <tissue evidence="3">Leaf</tissue>
    </source>
</reference>
<evidence type="ECO:0000256" key="1">
    <source>
        <dbReference type="SAM" id="Phobius"/>
    </source>
</evidence>
<keyword evidence="2" id="KW-0732">Signal</keyword>
<keyword evidence="4" id="KW-1185">Reference proteome</keyword>
<dbReference type="AlphaFoldDB" id="A0AAV8S8T1"/>
<gene>
    <name evidence="3" type="ORF">K2173_003343</name>
</gene>
<comment type="caution">
    <text evidence="3">The sequence shown here is derived from an EMBL/GenBank/DDBJ whole genome shotgun (WGS) entry which is preliminary data.</text>
</comment>
<name>A0AAV8S8T1_9ROSI</name>
<keyword evidence="1" id="KW-1133">Transmembrane helix</keyword>
<sequence>MSRSSVFQSLCTLIAVFSLFFLPAVVRSEPHGAMIIEQVTEKESGGVCASIAAPASCPVTCFRVDPVCGVDGITYWCGCPDAMCHGAQIAKLGACEVGNGGSASLPGQTLLLVHIVWLFLLGFSLLFGLF</sequence>
<dbReference type="EMBL" id="JAIWQS010000012">
    <property type="protein sequence ID" value="KAJ8748448.1"/>
    <property type="molecule type" value="Genomic_DNA"/>
</dbReference>
<protein>
    <recommendedName>
        <fullName evidence="5">Serine protease inhibitor, Kazal-type family protein</fullName>
    </recommendedName>
</protein>
<feature type="chain" id="PRO_5044001128" description="Serine protease inhibitor, Kazal-type family protein" evidence="2">
    <location>
        <begin position="29"/>
        <end position="130"/>
    </location>
</feature>
<accession>A0AAV8S8T1</accession>
<feature type="signal peptide" evidence="2">
    <location>
        <begin position="1"/>
        <end position="28"/>
    </location>
</feature>
<proteinExistence type="predicted"/>